<dbReference type="AlphaFoldDB" id="A0AAE3H4L0"/>
<dbReference type="InterPro" id="IPR050738">
    <property type="entry name" value="Sulfatase"/>
</dbReference>
<evidence type="ECO:0000313" key="6">
    <source>
        <dbReference type="EMBL" id="MCP9762825.1"/>
    </source>
</evidence>
<comment type="similarity">
    <text evidence="1">Belongs to the sulfatase family.</text>
</comment>
<evidence type="ECO:0000256" key="4">
    <source>
        <dbReference type="ARBA" id="ARBA00022837"/>
    </source>
</evidence>
<dbReference type="GO" id="GO:0046872">
    <property type="term" value="F:metal ion binding"/>
    <property type="evidence" value="ECO:0007669"/>
    <property type="project" value="UniProtKB-KW"/>
</dbReference>
<keyword evidence="2" id="KW-0479">Metal-binding</keyword>
<dbReference type="PANTHER" id="PTHR42693:SF53">
    <property type="entry name" value="ENDO-4-O-SULFATASE"/>
    <property type="match status" value="1"/>
</dbReference>
<organism evidence="6 7">
    <name type="scientific">Lacihabitans soyangensis</name>
    <dbReference type="NCBI Taxonomy" id="869394"/>
    <lineage>
        <taxon>Bacteria</taxon>
        <taxon>Pseudomonadati</taxon>
        <taxon>Bacteroidota</taxon>
        <taxon>Cytophagia</taxon>
        <taxon>Cytophagales</taxon>
        <taxon>Leadbetterellaceae</taxon>
        <taxon>Lacihabitans</taxon>
    </lineage>
</organism>
<evidence type="ECO:0000259" key="5">
    <source>
        <dbReference type="Pfam" id="PF00884"/>
    </source>
</evidence>
<evidence type="ECO:0000313" key="7">
    <source>
        <dbReference type="Proteomes" id="UP001204144"/>
    </source>
</evidence>
<evidence type="ECO:0000256" key="3">
    <source>
        <dbReference type="ARBA" id="ARBA00022801"/>
    </source>
</evidence>
<keyword evidence="3" id="KW-0378">Hydrolase</keyword>
<keyword evidence="7" id="KW-1185">Reference proteome</keyword>
<sequence length="508" mass="57990">MRILAVVILSFCLFSFCQKENQRPNIIYILADDLGYGELGIYGQKIIETPNIDALAKDGMKFTQHYAGAPVCAPSRCVLLTGKHLGHANIRGNDEWNERGDVWSLKAMDENPSLEGQRPMPDSIITVAEILKNAGYKTSLFGKWGLGAPFSESTPNKQGFDYFFGYNCQRQAHTLFPTHLWRNEEKYPLKNKFLDLHQSLDKSLDPNDPKSYASFELTDYAPEVMHREAIRYLEKQQKDEPFFMFYASPLPHVPLQAPAKWVKYYQQKIGPEEPYTGGKSNIYYPNRTPKATYAAMISYLDEQVGDIVKTLKQKGQYENTLIIFTSDNGPSYAGGAKPEFFNSAGPFQEQHGRGKGFVYEGGIRVPMIATWPKTIKKGFESNHISSFYDFMSTIGDLLQIKTPENDGISYLPTLTQKKQKKHDYLYWEFPETGGQQAIRMGKWKAIRTELHKGIVKTQLYDLSKDIREEHDISASFPEIVKTAEITFKENHVQAANKRFRIRSLGDEM</sequence>
<evidence type="ECO:0000256" key="1">
    <source>
        <dbReference type="ARBA" id="ARBA00008779"/>
    </source>
</evidence>
<dbReference type="RefSeq" id="WP_255036602.1">
    <property type="nucleotide sequence ID" value="NZ_RJUF01000015.1"/>
</dbReference>
<dbReference type="EMBL" id="RJUF01000015">
    <property type="protein sequence ID" value="MCP9762825.1"/>
    <property type="molecule type" value="Genomic_DNA"/>
</dbReference>
<protein>
    <submittedName>
        <fullName evidence="6">N-acetylgalactosamine-6-sulfatase</fullName>
    </submittedName>
</protein>
<dbReference type="PANTHER" id="PTHR42693">
    <property type="entry name" value="ARYLSULFATASE FAMILY MEMBER"/>
    <property type="match status" value="1"/>
</dbReference>
<dbReference type="GO" id="GO:0004065">
    <property type="term" value="F:arylsulfatase activity"/>
    <property type="evidence" value="ECO:0007669"/>
    <property type="project" value="TreeGrafter"/>
</dbReference>
<dbReference type="Proteomes" id="UP001204144">
    <property type="component" value="Unassembled WGS sequence"/>
</dbReference>
<accession>A0AAE3H4L0</accession>
<dbReference type="SUPFAM" id="SSF53649">
    <property type="entry name" value="Alkaline phosphatase-like"/>
    <property type="match status" value="1"/>
</dbReference>
<keyword evidence="4" id="KW-0106">Calcium</keyword>
<dbReference type="Gene3D" id="3.30.1120.10">
    <property type="match status" value="1"/>
</dbReference>
<gene>
    <name evidence="6" type="ORF">EGI31_07635</name>
</gene>
<dbReference type="InterPro" id="IPR000917">
    <property type="entry name" value="Sulfatase_N"/>
</dbReference>
<dbReference type="Gene3D" id="3.40.720.10">
    <property type="entry name" value="Alkaline Phosphatase, subunit A"/>
    <property type="match status" value="1"/>
</dbReference>
<name>A0AAE3H4L0_9BACT</name>
<dbReference type="Pfam" id="PF00884">
    <property type="entry name" value="Sulfatase"/>
    <property type="match status" value="1"/>
</dbReference>
<reference evidence="6 7" key="1">
    <citation type="submission" date="2018-11" db="EMBL/GenBank/DDBJ databases">
        <title>Novel bacteria species description.</title>
        <authorList>
            <person name="Han J.-H."/>
        </authorList>
    </citation>
    <scope>NUCLEOTIDE SEQUENCE [LARGE SCALE GENOMIC DNA]</scope>
    <source>
        <strain evidence="6 7">KCTC23259</strain>
    </source>
</reference>
<comment type="caution">
    <text evidence="6">The sequence shown here is derived from an EMBL/GenBank/DDBJ whole genome shotgun (WGS) entry which is preliminary data.</text>
</comment>
<dbReference type="PROSITE" id="PS00523">
    <property type="entry name" value="SULFATASE_1"/>
    <property type="match status" value="1"/>
</dbReference>
<dbReference type="InterPro" id="IPR024607">
    <property type="entry name" value="Sulfatase_CS"/>
</dbReference>
<proteinExistence type="inferred from homology"/>
<evidence type="ECO:0000256" key="2">
    <source>
        <dbReference type="ARBA" id="ARBA00022723"/>
    </source>
</evidence>
<dbReference type="InterPro" id="IPR017850">
    <property type="entry name" value="Alkaline_phosphatase_core_sf"/>
</dbReference>
<dbReference type="CDD" id="cd16145">
    <property type="entry name" value="ARS_like"/>
    <property type="match status" value="1"/>
</dbReference>
<feature type="domain" description="Sulfatase N-terminal" evidence="5">
    <location>
        <begin position="24"/>
        <end position="400"/>
    </location>
</feature>